<dbReference type="OrthoDB" id="9930442at2"/>
<dbReference type="EMBL" id="WSRP01000006">
    <property type="protein sequence ID" value="MVX56152.1"/>
    <property type="molecule type" value="Genomic_DNA"/>
</dbReference>
<sequence>MQANDEVARRLAQLTVRAGEQRAQIHNEIEMMRSRPATAAQSVGKDALKAAKALGLTDPKVAIPLARTVFIPAALAIARLVLKNGSPRRYLGAALIAASSFGIFKGMEYDAEQHAKKSDQLTTPNKD</sequence>
<proteinExistence type="predicted"/>
<keyword evidence="2" id="KW-1185">Reference proteome</keyword>
<dbReference type="RefSeq" id="WP_160334584.1">
    <property type="nucleotide sequence ID" value="NZ_WSRP01000006.1"/>
</dbReference>
<evidence type="ECO:0000313" key="1">
    <source>
        <dbReference type="EMBL" id="MVX56152.1"/>
    </source>
</evidence>
<protein>
    <submittedName>
        <fullName evidence="1">Uncharacterized protein</fullName>
    </submittedName>
</protein>
<gene>
    <name evidence="1" type="ORF">E5987_02885</name>
</gene>
<name>A0A6L6YH35_9BURK</name>
<dbReference type="Proteomes" id="UP000472580">
    <property type="component" value="Unassembled WGS sequence"/>
</dbReference>
<evidence type="ECO:0000313" key="2">
    <source>
        <dbReference type="Proteomes" id="UP000472580"/>
    </source>
</evidence>
<comment type="caution">
    <text evidence="1">The sequence shown here is derived from an EMBL/GenBank/DDBJ whole genome shotgun (WGS) entry which is preliminary data.</text>
</comment>
<accession>A0A6L6YH35</accession>
<reference evidence="1 2" key="1">
    <citation type="submission" date="2019-12" db="EMBL/GenBank/DDBJ databases">
        <title>Microbes associate with the intestines of laboratory mice.</title>
        <authorList>
            <person name="Navarre W."/>
            <person name="Wong E."/>
        </authorList>
    </citation>
    <scope>NUCLEOTIDE SEQUENCE [LARGE SCALE GENOMIC DNA]</scope>
    <source>
        <strain evidence="1 2">NM82_D38</strain>
    </source>
</reference>
<dbReference type="AlphaFoldDB" id="A0A6L6YH35"/>
<organism evidence="1 2">
    <name type="scientific">Parasutterella muris</name>
    <dbReference type="NCBI Taxonomy" id="2565572"/>
    <lineage>
        <taxon>Bacteria</taxon>
        <taxon>Pseudomonadati</taxon>
        <taxon>Pseudomonadota</taxon>
        <taxon>Betaproteobacteria</taxon>
        <taxon>Burkholderiales</taxon>
        <taxon>Sutterellaceae</taxon>
        <taxon>Parasutterella</taxon>
    </lineage>
</organism>